<dbReference type="EMBL" id="CAKMRJ010005634">
    <property type="protein sequence ID" value="CAH1450553.1"/>
    <property type="molecule type" value="Genomic_DNA"/>
</dbReference>
<evidence type="ECO:0000256" key="1">
    <source>
        <dbReference type="SAM" id="MobiDB-lite"/>
    </source>
</evidence>
<protein>
    <submittedName>
        <fullName evidence="2">Uncharacterized protein</fullName>
    </submittedName>
</protein>
<reference evidence="2 3" key="1">
    <citation type="submission" date="2022-01" db="EMBL/GenBank/DDBJ databases">
        <authorList>
            <person name="Xiong W."/>
            <person name="Schranz E."/>
        </authorList>
    </citation>
    <scope>NUCLEOTIDE SEQUENCE [LARGE SCALE GENOMIC DNA]</scope>
</reference>
<proteinExistence type="predicted"/>
<feature type="compositionally biased region" description="Polar residues" evidence="1">
    <location>
        <begin position="1"/>
        <end position="11"/>
    </location>
</feature>
<name>A0AAU9PKW6_9ASTR</name>
<sequence>MSNHAPDNDNDNTGHTDSDSEFYAELASSATWIVNHFRKFEEGKKFSGPRKSNFSSSTSRIFDTGSLGKVTIEKKDEDKCFNYGGTNHLAMDYKMNKNDIKDESYEIKYKRLFASFKKKNMDSKVLLAEVEEWVEEEESCNEEFKGNVGSLMATTYVPFTAESNNNTSTFEAEIYKAARDSNDRN</sequence>
<comment type="caution">
    <text evidence="2">The sequence shown here is derived from an EMBL/GenBank/DDBJ whole genome shotgun (WGS) entry which is preliminary data.</text>
</comment>
<dbReference type="AlphaFoldDB" id="A0AAU9PKW6"/>
<accession>A0AAU9PKW6</accession>
<dbReference type="Proteomes" id="UP001157418">
    <property type="component" value="Unassembled WGS sequence"/>
</dbReference>
<gene>
    <name evidence="2" type="ORF">LVIROSA_LOCUS35976</name>
</gene>
<evidence type="ECO:0000313" key="3">
    <source>
        <dbReference type="Proteomes" id="UP001157418"/>
    </source>
</evidence>
<organism evidence="2 3">
    <name type="scientific">Lactuca virosa</name>
    <dbReference type="NCBI Taxonomy" id="75947"/>
    <lineage>
        <taxon>Eukaryota</taxon>
        <taxon>Viridiplantae</taxon>
        <taxon>Streptophyta</taxon>
        <taxon>Embryophyta</taxon>
        <taxon>Tracheophyta</taxon>
        <taxon>Spermatophyta</taxon>
        <taxon>Magnoliopsida</taxon>
        <taxon>eudicotyledons</taxon>
        <taxon>Gunneridae</taxon>
        <taxon>Pentapetalae</taxon>
        <taxon>asterids</taxon>
        <taxon>campanulids</taxon>
        <taxon>Asterales</taxon>
        <taxon>Asteraceae</taxon>
        <taxon>Cichorioideae</taxon>
        <taxon>Cichorieae</taxon>
        <taxon>Lactucinae</taxon>
        <taxon>Lactuca</taxon>
    </lineage>
</organism>
<evidence type="ECO:0000313" key="2">
    <source>
        <dbReference type="EMBL" id="CAH1450553.1"/>
    </source>
</evidence>
<keyword evidence="3" id="KW-1185">Reference proteome</keyword>
<feature type="region of interest" description="Disordered" evidence="1">
    <location>
        <begin position="1"/>
        <end position="20"/>
    </location>
</feature>